<evidence type="ECO:0000313" key="2">
    <source>
        <dbReference type="EMBL" id="CBY24399.1"/>
    </source>
</evidence>
<evidence type="ECO:0000256" key="1">
    <source>
        <dbReference type="SAM" id="MobiDB-lite"/>
    </source>
</evidence>
<feature type="compositionally biased region" description="Acidic residues" evidence="1">
    <location>
        <begin position="345"/>
        <end position="356"/>
    </location>
</feature>
<name>E4XFD9_OIKDI</name>
<feature type="compositionally biased region" description="Basic and acidic residues" evidence="1">
    <location>
        <begin position="357"/>
        <end position="373"/>
    </location>
</feature>
<protein>
    <submittedName>
        <fullName evidence="2">Uncharacterized protein</fullName>
    </submittedName>
</protein>
<gene>
    <name evidence="2" type="ORF">GSOID_T00010259001</name>
</gene>
<evidence type="ECO:0000313" key="3">
    <source>
        <dbReference type="Proteomes" id="UP000001307"/>
    </source>
</evidence>
<feature type="region of interest" description="Disordered" evidence="1">
    <location>
        <begin position="275"/>
        <end position="414"/>
    </location>
</feature>
<dbReference type="InParanoid" id="E4XFD9"/>
<sequence length="414" mass="47240">MRPQSAFRTALRRLQALANRMQIEFKNGQSFKKINEIGLGNEPSHVLIVLTPQDIHFVVQDHNEKARITLKVNSNLLSGFKNEHMESRAVLADRKRLTHFFSSYEENGKLLLEVPSGIDNRASLSYKTNDLKVKYFLRVKEALYTEPHLPYHRDDICLFMAAVPFRTAVKLSAIGECISFRVRPDNVFVMESISYGGNSMFIEAVDPLDLIRHVDDSRNVNIFVLTRPLLGFITDLTTAQIFKIELHRRNALTITAEIDLGEGPNQEIKSFFTQEKADSTDTTLVHPEKWTKNEILRRGQQQFKSSSAKTGSQTESDSESEQSQIAQDNADEFFGSKNERATSEQAEELDESEKDDETLKRKNENEGETKLVESDNNNSGKKQKFTQEPVEKECTEENSAEDEFTDPMPSDYED</sequence>
<dbReference type="EMBL" id="FN653045">
    <property type="protein sequence ID" value="CBY24399.1"/>
    <property type="molecule type" value="Genomic_DNA"/>
</dbReference>
<reference evidence="2 3" key="1">
    <citation type="journal article" date="2010" name="Science">
        <title>Plasticity of animal genome architecture unmasked by rapid evolution of a pelagic tunicate.</title>
        <authorList>
            <person name="Denoeud F."/>
            <person name="Henriet S."/>
            <person name="Mungpakdee S."/>
            <person name="Aury J.M."/>
            <person name="Da Silva C."/>
            <person name="Brinkmann H."/>
            <person name="Mikhaleva J."/>
            <person name="Olsen L.C."/>
            <person name="Jubin C."/>
            <person name="Canestro C."/>
            <person name="Bouquet J.M."/>
            <person name="Danks G."/>
            <person name="Poulain J."/>
            <person name="Campsteijn C."/>
            <person name="Adamski M."/>
            <person name="Cross I."/>
            <person name="Yadetie F."/>
            <person name="Muffato M."/>
            <person name="Louis A."/>
            <person name="Butcher S."/>
            <person name="Tsagkogeorga G."/>
            <person name="Konrad A."/>
            <person name="Singh S."/>
            <person name="Jensen M.F."/>
            <person name="Cong E.H."/>
            <person name="Eikeseth-Otteraa H."/>
            <person name="Noel B."/>
            <person name="Anthouard V."/>
            <person name="Porcel B.M."/>
            <person name="Kachouri-Lafond R."/>
            <person name="Nishino A."/>
            <person name="Ugolini M."/>
            <person name="Chourrout P."/>
            <person name="Nishida H."/>
            <person name="Aasland R."/>
            <person name="Huzurbazar S."/>
            <person name="Westhof E."/>
            <person name="Delsuc F."/>
            <person name="Lehrach H."/>
            <person name="Reinhardt R."/>
            <person name="Weissenbach J."/>
            <person name="Roy S.W."/>
            <person name="Artiguenave F."/>
            <person name="Postlethwait J.H."/>
            <person name="Manak J.R."/>
            <person name="Thompson E.M."/>
            <person name="Jaillon O."/>
            <person name="Du Pasquier L."/>
            <person name="Boudinot P."/>
            <person name="Liberles D.A."/>
            <person name="Volff J.N."/>
            <person name="Philippe H."/>
            <person name="Lenhard B."/>
            <person name="Roest Crollius H."/>
            <person name="Wincker P."/>
            <person name="Chourrout D."/>
        </authorList>
    </citation>
    <scope>NUCLEOTIDE SEQUENCE [LARGE SCALE GENOMIC DNA]</scope>
</reference>
<keyword evidence="3" id="KW-1185">Reference proteome</keyword>
<feature type="compositionally biased region" description="Acidic residues" evidence="1">
    <location>
        <begin position="396"/>
        <end position="414"/>
    </location>
</feature>
<feature type="compositionally biased region" description="Polar residues" evidence="1">
    <location>
        <begin position="299"/>
        <end position="311"/>
    </location>
</feature>
<feature type="compositionally biased region" description="Basic and acidic residues" evidence="1">
    <location>
        <begin position="286"/>
        <end position="297"/>
    </location>
</feature>
<organism evidence="2 3">
    <name type="scientific">Oikopleura dioica</name>
    <name type="common">Tunicate</name>
    <dbReference type="NCBI Taxonomy" id="34765"/>
    <lineage>
        <taxon>Eukaryota</taxon>
        <taxon>Metazoa</taxon>
        <taxon>Chordata</taxon>
        <taxon>Tunicata</taxon>
        <taxon>Appendicularia</taxon>
        <taxon>Copelata</taxon>
        <taxon>Oikopleuridae</taxon>
        <taxon>Oikopleura</taxon>
    </lineage>
</organism>
<dbReference type="Proteomes" id="UP000001307">
    <property type="component" value="Unassembled WGS sequence"/>
</dbReference>
<proteinExistence type="predicted"/>
<dbReference type="AlphaFoldDB" id="E4XFD9"/>
<accession>E4XFD9</accession>